<accession>A0A5S6QNH5</accession>
<protein>
    <submittedName>
        <fullName evidence="2">Uncharacterized protein</fullName>
    </submittedName>
</protein>
<evidence type="ECO:0000313" key="1">
    <source>
        <dbReference type="Proteomes" id="UP000046395"/>
    </source>
</evidence>
<dbReference type="Proteomes" id="UP000046395">
    <property type="component" value="Unassembled WGS sequence"/>
</dbReference>
<reference evidence="2" key="1">
    <citation type="submission" date="2019-12" db="UniProtKB">
        <authorList>
            <consortium name="WormBaseParasite"/>
        </authorList>
    </citation>
    <scope>IDENTIFICATION</scope>
</reference>
<keyword evidence="1" id="KW-1185">Reference proteome</keyword>
<name>A0A5S6QNH5_TRIMR</name>
<evidence type="ECO:0000313" key="2">
    <source>
        <dbReference type="WBParaSite" id="TMUE_2000008770.1"/>
    </source>
</evidence>
<dbReference type="AlphaFoldDB" id="A0A5S6QNH5"/>
<sequence>MNVSAGMKELELATPGPLWWQRQKQLALSELLHLKHSNSKLVIFWAGNKKSLCRTLSLAKGFSSSPLPKAQCAGKGADYYSSLQRIFVSHFRWPQFTVSCARTVGLPVVTFSVHMLGQIRDGNFCKSRRKQASESVELKQAKEDDGHPFAPKCSQKRRAHNRYGLVYGKLDLTCCHLIGRKRPSQSATLN</sequence>
<organism evidence="1 2">
    <name type="scientific">Trichuris muris</name>
    <name type="common">Mouse whipworm</name>
    <dbReference type="NCBI Taxonomy" id="70415"/>
    <lineage>
        <taxon>Eukaryota</taxon>
        <taxon>Metazoa</taxon>
        <taxon>Ecdysozoa</taxon>
        <taxon>Nematoda</taxon>
        <taxon>Enoplea</taxon>
        <taxon>Dorylaimia</taxon>
        <taxon>Trichinellida</taxon>
        <taxon>Trichuridae</taxon>
        <taxon>Trichuris</taxon>
    </lineage>
</organism>
<proteinExistence type="predicted"/>
<dbReference type="WBParaSite" id="TMUE_2000008770.1">
    <property type="protein sequence ID" value="TMUE_2000008770.1"/>
    <property type="gene ID" value="WBGene00300396"/>
</dbReference>